<evidence type="ECO:0000313" key="5">
    <source>
        <dbReference type="Proteomes" id="UP000663870"/>
    </source>
</evidence>
<organism evidence="2 4">
    <name type="scientific">Rotaria sordida</name>
    <dbReference type="NCBI Taxonomy" id="392033"/>
    <lineage>
        <taxon>Eukaryota</taxon>
        <taxon>Metazoa</taxon>
        <taxon>Spiralia</taxon>
        <taxon>Gnathifera</taxon>
        <taxon>Rotifera</taxon>
        <taxon>Eurotatoria</taxon>
        <taxon>Bdelloidea</taxon>
        <taxon>Philodinida</taxon>
        <taxon>Philodinidae</taxon>
        <taxon>Rotaria</taxon>
    </lineage>
</organism>
<evidence type="ECO:0000256" key="1">
    <source>
        <dbReference type="SAM" id="MobiDB-lite"/>
    </source>
</evidence>
<sequence>MASSRKPLTEERLPEYAEDTMDESSYDSSQDLSFELTDGESESEFSDDSEFEPYIENTETELTFETENDCIMDTDTSNLHWISKVENLSRLVFIGSEGIQFQFTATGPEGKITPSDIFFTIIDDNIIQLMVTETNRYANCMRNSKKFTQSKKTQTVYLK</sequence>
<evidence type="ECO:0000313" key="3">
    <source>
        <dbReference type="EMBL" id="CAF1303840.1"/>
    </source>
</evidence>
<gene>
    <name evidence="3" type="ORF">JXQ802_LOCUS29650</name>
    <name evidence="2" type="ORF">PYM288_LOCUS19630</name>
</gene>
<feature type="compositionally biased region" description="Acidic residues" evidence="1">
    <location>
        <begin position="37"/>
        <end position="52"/>
    </location>
</feature>
<protein>
    <submittedName>
        <fullName evidence="2">Uncharacterized protein</fullName>
    </submittedName>
</protein>
<dbReference type="EMBL" id="CAJNOL010001169">
    <property type="protein sequence ID" value="CAF1303840.1"/>
    <property type="molecule type" value="Genomic_DNA"/>
</dbReference>
<dbReference type="Proteomes" id="UP000663870">
    <property type="component" value="Unassembled WGS sequence"/>
</dbReference>
<feature type="region of interest" description="Disordered" evidence="1">
    <location>
        <begin position="1"/>
        <end position="52"/>
    </location>
</feature>
<dbReference type="AlphaFoldDB" id="A0A814P5G9"/>
<evidence type="ECO:0000313" key="4">
    <source>
        <dbReference type="Proteomes" id="UP000663854"/>
    </source>
</evidence>
<reference evidence="2" key="1">
    <citation type="submission" date="2021-02" db="EMBL/GenBank/DDBJ databases">
        <authorList>
            <person name="Nowell W R."/>
        </authorList>
    </citation>
    <scope>NUCLEOTIDE SEQUENCE</scope>
</reference>
<feature type="compositionally biased region" description="Acidic residues" evidence="1">
    <location>
        <begin position="16"/>
        <end position="25"/>
    </location>
</feature>
<evidence type="ECO:0000313" key="2">
    <source>
        <dbReference type="EMBL" id="CAF1100188.1"/>
    </source>
</evidence>
<name>A0A814P5G9_9BILA</name>
<comment type="caution">
    <text evidence="2">The sequence shown here is derived from an EMBL/GenBank/DDBJ whole genome shotgun (WGS) entry which is preliminary data.</text>
</comment>
<dbReference type="EMBL" id="CAJNOH010000669">
    <property type="protein sequence ID" value="CAF1100188.1"/>
    <property type="molecule type" value="Genomic_DNA"/>
</dbReference>
<accession>A0A814P5G9</accession>
<keyword evidence="5" id="KW-1185">Reference proteome</keyword>
<dbReference type="Proteomes" id="UP000663854">
    <property type="component" value="Unassembled WGS sequence"/>
</dbReference>
<proteinExistence type="predicted"/>